<organism evidence="10 11">
    <name type="scientific">Pomacea canaliculata</name>
    <name type="common">Golden apple snail</name>
    <dbReference type="NCBI Taxonomy" id="400727"/>
    <lineage>
        <taxon>Eukaryota</taxon>
        <taxon>Metazoa</taxon>
        <taxon>Spiralia</taxon>
        <taxon>Lophotrochozoa</taxon>
        <taxon>Mollusca</taxon>
        <taxon>Gastropoda</taxon>
        <taxon>Caenogastropoda</taxon>
        <taxon>Architaenioglossa</taxon>
        <taxon>Ampullarioidea</taxon>
        <taxon>Ampullariidae</taxon>
        <taxon>Pomacea</taxon>
    </lineage>
</organism>
<keyword evidence="6 9" id="KW-1015">Disulfide bond</keyword>
<dbReference type="InterPro" id="IPR051221">
    <property type="entry name" value="LDLR-related"/>
</dbReference>
<dbReference type="InterPro" id="IPR036055">
    <property type="entry name" value="LDL_receptor-like_sf"/>
</dbReference>
<gene>
    <name evidence="10" type="ORF">C0Q70_12926</name>
</gene>
<comment type="caution">
    <text evidence="10">The sequence shown here is derived from an EMBL/GenBank/DDBJ whole genome shotgun (WGS) entry which is preliminary data.</text>
</comment>
<dbReference type="PROSITE" id="PS50068">
    <property type="entry name" value="LDLRA_2"/>
    <property type="match status" value="2"/>
</dbReference>
<keyword evidence="8" id="KW-0325">Glycoprotein</keyword>
<comment type="caution">
    <text evidence="9">Lacks conserved residue(s) required for the propagation of feature annotation.</text>
</comment>
<keyword evidence="4" id="KW-1133">Transmembrane helix</keyword>
<keyword evidence="7" id="KW-0675">Receptor</keyword>
<comment type="subcellular location">
    <subcellularLocation>
        <location evidence="1">Membrane</location>
        <topology evidence="1">Single-pass membrane protein</topology>
    </subcellularLocation>
</comment>
<evidence type="ECO:0000313" key="11">
    <source>
        <dbReference type="Proteomes" id="UP000245119"/>
    </source>
</evidence>
<evidence type="ECO:0000256" key="1">
    <source>
        <dbReference type="ARBA" id="ARBA00004167"/>
    </source>
</evidence>
<dbReference type="CDD" id="cd00112">
    <property type="entry name" value="LDLa"/>
    <property type="match status" value="2"/>
</dbReference>
<dbReference type="PROSITE" id="PS01209">
    <property type="entry name" value="LDLRA_1"/>
    <property type="match status" value="1"/>
</dbReference>
<dbReference type="InterPro" id="IPR002172">
    <property type="entry name" value="LDrepeatLR_classA_rpt"/>
</dbReference>
<evidence type="ECO:0000256" key="8">
    <source>
        <dbReference type="ARBA" id="ARBA00023180"/>
    </source>
</evidence>
<feature type="disulfide bond" evidence="9">
    <location>
        <begin position="79"/>
        <end position="97"/>
    </location>
</feature>
<dbReference type="PRINTS" id="PR00261">
    <property type="entry name" value="LDLRECEPTOR"/>
</dbReference>
<dbReference type="AlphaFoldDB" id="A0A2T7P2V9"/>
<evidence type="ECO:0000256" key="6">
    <source>
        <dbReference type="ARBA" id="ARBA00023157"/>
    </source>
</evidence>
<evidence type="ECO:0000256" key="4">
    <source>
        <dbReference type="ARBA" id="ARBA00022989"/>
    </source>
</evidence>
<dbReference type="EMBL" id="PZQS01000007">
    <property type="protein sequence ID" value="PVD27754.1"/>
    <property type="molecule type" value="Genomic_DNA"/>
</dbReference>
<evidence type="ECO:0000256" key="2">
    <source>
        <dbReference type="ARBA" id="ARBA00022692"/>
    </source>
</evidence>
<protein>
    <submittedName>
        <fullName evidence="10">Uncharacterized protein</fullName>
    </submittedName>
</protein>
<dbReference type="OrthoDB" id="6041366at2759"/>
<dbReference type="STRING" id="400727.A0A2T7P2V9"/>
<evidence type="ECO:0000313" key="10">
    <source>
        <dbReference type="EMBL" id="PVD27754.1"/>
    </source>
</evidence>
<dbReference type="InterPro" id="IPR023415">
    <property type="entry name" value="LDLR_class-A_CS"/>
</dbReference>
<dbReference type="Pfam" id="PF00057">
    <property type="entry name" value="Ldl_recept_a"/>
    <property type="match status" value="2"/>
</dbReference>
<keyword evidence="5" id="KW-0472">Membrane</keyword>
<evidence type="ECO:0000256" key="7">
    <source>
        <dbReference type="ARBA" id="ARBA00023170"/>
    </source>
</evidence>
<feature type="disulfide bond" evidence="9">
    <location>
        <begin position="72"/>
        <end position="84"/>
    </location>
</feature>
<reference evidence="10 11" key="1">
    <citation type="submission" date="2018-04" db="EMBL/GenBank/DDBJ databases">
        <title>The genome of golden apple snail Pomacea canaliculata provides insight into stress tolerance and invasive adaptation.</title>
        <authorList>
            <person name="Liu C."/>
            <person name="Liu B."/>
            <person name="Ren Y."/>
            <person name="Zhang Y."/>
            <person name="Wang H."/>
            <person name="Li S."/>
            <person name="Jiang F."/>
            <person name="Yin L."/>
            <person name="Zhang G."/>
            <person name="Qian W."/>
            <person name="Fan W."/>
        </authorList>
    </citation>
    <scope>NUCLEOTIDE SEQUENCE [LARGE SCALE GENOMIC DNA]</scope>
    <source>
        <strain evidence="10">SZHN2017</strain>
        <tissue evidence="10">Muscle</tissue>
    </source>
</reference>
<name>A0A2T7P2V9_POMCA</name>
<accession>A0A2T7P2V9</accession>
<dbReference type="PANTHER" id="PTHR22722">
    <property type="entry name" value="LOW-DENSITY LIPOPROTEIN RECEPTOR-RELATED PROTEIN 2-RELATED"/>
    <property type="match status" value="1"/>
</dbReference>
<dbReference type="GO" id="GO:0043235">
    <property type="term" value="C:receptor complex"/>
    <property type="evidence" value="ECO:0007669"/>
    <property type="project" value="TreeGrafter"/>
</dbReference>
<dbReference type="Proteomes" id="UP000245119">
    <property type="component" value="Linkage Group LG7"/>
</dbReference>
<keyword evidence="11" id="KW-1185">Reference proteome</keyword>
<dbReference type="SUPFAM" id="SSF57424">
    <property type="entry name" value="LDL receptor-like module"/>
    <property type="match status" value="2"/>
</dbReference>
<dbReference type="Gene3D" id="4.10.400.10">
    <property type="entry name" value="Low-density Lipoprotein Receptor"/>
    <property type="match status" value="2"/>
</dbReference>
<feature type="disulfide bond" evidence="9">
    <location>
        <begin position="52"/>
        <end position="67"/>
    </location>
</feature>
<dbReference type="SMART" id="SM00192">
    <property type="entry name" value="LDLa"/>
    <property type="match status" value="2"/>
</dbReference>
<sequence>MFCRTAGPHLSQNYTKIYKKSLLLCASATDCSGAHQFKCGMRDSCIAIEYRCDGENDCVDGSEEAGCATRTCLQGELKCSNNVCVEISKLCNGHNGCGNGWDEDPTHCEM</sequence>
<dbReference type="GO" id="GO:0005886">
    <property type="term" value="C:plasma membrane"/>
    <property type="evidence" value="ECO:0007669"/>
    <property type="project" value="TreeGrafter"/>
</dbReference>
<keyword evidence="2" id="KW-0812">Transmembrane</keyword>
<evidence type="ECO:0000256" key="5">
    <source>
        <dbReference type="ARBA" id="ARBA00023136"/>
    </source>
</evidence>
<evidence type="ECO:0000256" key="3">
    <source>
        <dbReference type="ARBA" id="ARBA00022737"/>
    </source>
</evidence>
<keyword evidence="3" id="KW-0677">Repeat</keyword>
<evidence type="ECO:0000256" key="9">
    <source>
        <dbReference type="PROSITE-ProRule" id="PRU00124"/>
    </source>
</evidence>
<proteinExistence type="predicted"/>